<protein>
    <submittedName>
        <fullName evidence="2">Uncharacterized protein</fullName>
    </submittedName>
</protein>
<gene>
    <name evidence="2" type="ORF">JI435_408070</name>
</gene>
<dbReference type="VEuPathDB" id="FungiDB:JI435_408070"/>
<evidence type="ECO:0000256" key="1">
    <source>
        <dbReference type="SAM" id="MobiDB-lite"/>
    </source>
</evidence>
<name>A0A7U2F392_PHANO</name>
<evidence type="ECO:0000313" key="2">
    <source>
        <dbReference type="EMBL" id="QRC95885.1"/>
    </source>
</evidence>
<evidence type="ECO:0000313" key="3">
    <source>
        <dbReference type="Proteomes" id="UP000663193"/>
    </source>
</evidence>
<keyword evidence="3" id="KW-1185">Reference proteome</keyword>
<feature type="compositionally biased region" description="Basic residues" evidence="1">
    <location>
        <begin position="20"/>
        <end position="30"/>
    </location>
</feature>
<sequence>MHRALDLLLHPSPPNPSRSTGRRGPARRRCWTTSRTEARPIEANRRAQLALRLGLAVPASLVPFEP</sequence>
<feature type="region of interest" description="Disordered" evidence="1">
    <location>
        <begin position="1"/>
        <end position="32"/>
    </location>
</feature>
<dbReference type="Proteomes" id="UP000663193">
    <property type="component" value="Chromosome 6"/>
</dbReference>
<dbReference type="EMBL" id="CP069028">
    <property type="protein sequence ID" value="QRC95885.1"/>
    <property type="molecule type" value="Genomic_DNA"/>
</dbReference>
<reference evidence="3" key="1">
    <citation type="journal article" date="2021" name="BMC Genomics">
        <title>Chromosome-level genome assembly and manually-curated proteome of model necrotroph Parastagonospora nodorum Sn15 reveals a genome-wide trove of candidate effector homologs, and redundancy of virulence-related functions within an accessory chromosome.</title>
        <authorList>
            <person name="Bertazzoni S."/>
            <person name="Jones D.A.B."/>
            <person name="Phan H.T."/>
            <person name="Tan K.-C."/>
            <person name="Hane J.K."/>
        </authorList>
    </citation>
    <scope>NUCLEOTIDE SEQUENCE [LARGE SCALE GENOMIC DNA]</scope>
    <source>
        <strain evidence="3">SN15 / ATCC MYA-4574 / FGSC 10173)</strain>
    </source>
</reference>
<dbReference type="AlphaFoldDB" id="A0A7U2F392"/>
<accession>A0A7U2F392</accession>
<proteinExistence type="predicted"/>
<organism evidence="2 3">
    <name type="scientific">Phaeosphaeria nodorum (strain SN15 / ATCC MYA-4574 / FGSC 10173)</name>
    <name type="common">Glume blotch fungus</name>
    <name type="synonym">Parastagonospora nodorum</name>
    <dbReference type="NCBI Taxonomy" id="321614"/>
    <lineage>
        <taxon>Eukaryota</taxon>
        <taxon>Fungi</taxon>
        <taxon>Dikarya</taxon>
        <taxon>Ascomycota</taxon>
        <taxon>Pezizomycotina</taxon>
        <taxon>Dothideomycetes</taxon>
        <taxon>Pleosporomycetidae</taxon>
        <taxon>Pleosporales</taxon>
        <taxon>Pleosporineae</taxon>
        <taxon>Phaeosphaeriaceae</taxon>
        <taxon>Parastagonospora</taxon>
    </lineage>
</organism>